<name>A0A0W0F0C6_MONRR</name>
<evidence type="ECO:0000313" key="1">
    <source>
        <dbReference type="EMBL" id="KTB29666.1"/>
    </source>
</evidence>
<evidence type="ECO:0000313" key="2">
    <source>
        <dbReference type="Proteomes" id="UP000054988"/>
    </source>
</evidence>
<proteinExistence type="predicted"/>
<accession>A0A0W0F0C6</accession>
<reference evidence="1 2" key="1">
    <citation type="submission" date="2015-12" db="EMBL/GenBank/DDBJ databases">
        <title>Draft genome sequence of Moniliophthora roreri, the causal agent of frosty pod rot of cacao.</title>
        <authorList>
            <person name="Aime M.C."/>
            <person name="Diaz-Valderrama J.R."/>
            <person name="Kijpornyongpan T."/>
            <person name="Phillips-Mora W."/>
        </authorList>
    </citation>
    <scope>NUCLEOTIDE SEQUENCE [LARGE SCALE GENOMIC DNA]</scope>
    <source>
        <strain evidence="1 2">MCA 2952</strain>
    </source>
</reference>
<dbReference type="AlphaFoldDB" id="A0A0W0F0C6"/>
<organism evidence="1 2">
    <name type="scientific">Moniliophthora roreri</name>
    <name type="common">Frosty pod rot fungus</name>
    <name type="synonym">Monilia roreri</name>
    <dbReference type="NCBI Taxonomy" id="221103"/>
    <lineage>
        <taxon>Eukaryota</taxon>
        <taxon>Fungi</taxon>
        <taxon>Dikarya</taxon>
        <taxon>Basidiomycota</taxon>
        <taxon>Agaricomycotina</taxon>
        <taxon>Agaricomycetes</taxon>
        <taxon>Agaricomycetidae</taxon>
        <taxon>Agaricales</taxon>
        <taxon>Marasmiineae</taxon>
        <taxon>Marasmiaceae</taxon>
        <taxon>Moniliophthora</taxon>
    </lineage>
</organism>
<gene>
    <name evidence="1" type="ORF">WG66_17758</name>
</gene>
<dbReference type="EMBL" id="LATX01002419">
    <property type="protein sequence ID" value="KTB29666.1"/>
    <property type="molecule type" value="Genomic_DNA"/>
</dbReference>
<sequence length="121" mass="13606">MSSSPAVESEVARISHQEARDQVLGPSFPEVSFQWFKIAVLPDVEDTKLAEVYDTLKNDQELSDEGWTGLEFEKLKRKGYGKGRAGTGEFYGSNPDRRGHVLQTAGWEIQQGPRAYRGSDW</sequence>
<protein>
    <submittedName>
        <fullName evidence="1">Uncharacterized protein</fullName>
    </submittedName>
</protein>
<comment type="caution">
    <text evidence="1">The sequence shown here is derived from an EMBL/GenBank/DDBJ whole genome shotgun (WGS) entry which is preliminary data.</text>
</comment>
<dbReference type="Proteomes" id="UP000054988">
    <property type="component" value="Unassembled WGS sequence"/>
</dbReference>